<accession>A0ABR2E512</accession>
<protein>
    <submittedName>
        <fullName evidence="1">Uncharacterized protein</fullName>
    </submittedName>
</protein>
<organism evidence="1 2">
    <name type="scientific">Hibiscus sabdariffa</name>
    <name type="common">roselle</name>
    <dbReference type="NCBI Taxonomy" id="183260"/>
    <lineage>
        <taxon>Eukaryota</taxon>
        <taxon>Viridiplantae</taxon>
        <taxon>Streptophyta</taxon>
        <taxon>Embryophyta</taxon>
        <taxon>Tracheophyta</taxon>
        <taxon>Spermatophyta</taxon>
        <taxon>Magnoliopsida</taxon>
        <taxon>eudicotyledons</taxon>
        <taxon>Gunneridae</taxon>
        <taxon>Pentapetalae</taxon>
        <taxon>rosids</taxon>
        <taxon>malvids</taxon>
        <taxon>Malvales</taxon>
        <taxon>Malvaceae</taxon>
        <taxon>Malvoideae</taxon>
        <taxon>Hibiscus</taxon>
    </lineage>
</organism>
<evidence type="ECO:0000313" key="1">
    <source>
        <dbReference type="EMBL" id="KAK8552291.1"/>
    </source>
</evidence>
<comment type="caution">
    <text evidence="1">The sequence shown here is derived from an EMBL/GenBank/DDBJ whole genome shotgun (WGS) entry which is preliminary data.</text>
</comment>
<gene>
    <name evidence="1" type="ORF">V6N12_040895</name>
</gene>
<evidence type="ECO:0000313" key="2">
    <source>
        <dbReference type="Proteomes" id="UP001472677"/>
    </source>
</evidence>
<reference evidence="1 2" key="1">
    <citation type="journal article" date="2024" name="G3 (Bethesda)">
        <title>Genome assembly of Hibiscus sabdariffa L. provides insights into metabolisms of medicinal natural products.</title>
        <authorList>
            <person name="Kim T."/>
        </authorList>
    </citation>
    <scope>NUCLEOTIDE SEQUENCE [LARGE SCALE GENOMIC DNA]</scope>
    <source>
        <strain evidence="1">TK-2024</strain>
        <tissue evidence="1">Old leaves</tissue>
    </source>
</reference>
<dbReference type="EMBL" id="JBBPBM010000020">
    <property type="protein sequence ID" value="KAK8552291.1"/>
    <property type="molecule type" value="Genomic_DNA"/>
</dbReference>
<name>A0ABR2E512_9ROSI</name>
<dbReference type="Proteomes" id="UP001472677">
    <property type="component" value="Unassembled WGS sequence"/>
</dbReference>
<sequence>MAQLVDVSVAHMVSNTGEWRWEVLEPMLPLDILLRIAAIKCPVPCFPADSVGWNGSTSGRFTLKSAYHIRHGVEEGPDENIWKIITKFKGFKERRRSTLEHARDWLNTVVTASSMGSLPLQRIVGTRHLSTEVWSPLSLGWVKINVDAA</sequence>
<proteinExistence type="predicted"/>
<keyword evidence="2" id="KW-1185">Reference proteome</keyword>